<dbReference type="RefSeq" id="WP_232177920.1">
    <property type="nucleotide sequence ID" value="NZ_JAJPWV010000003.1"/>
</dbReference>
<protein>
    <submittedName>
        <fullName evidence="2">Uncharacterized protein</fullName>
    </submittedName>
</protein>
<dbReference type="EMBL" id="JAJPWV010000003">
    <property type="protein sequence ID" value="MCD8741419.1"/>
    <property type="molecule type" value="Genomic_DNA"/>
</dbReference>
<name>A0ABS8U6E4_9SPHI</name>
<accession>A0ABS8U6E4</accession>
<comment type="caution">
    <text evidence="2">The sequence shown here is derived from an EMBL/GenBank/DDBJ whole genome shotgun (WGS) entry which is preliminary data.</text>
</comment>
<evidence type="ECO:0000313" key="2">
    <source>
        <dbReference type="EMBL" id="MCD8741419.1"/>
    </source>
</evidence>
<feature type="compositionally biased region" description="Gly residues" evidence="1">
    <location>
        <begin position="182"/>
        <end position="195"/>
    </location>
</feature>
<reference evidence="2 3" key="1">
    <citation type="submission" date="2021-12" db="EMBL/GenBank/DDBJ databases">
        <title>Mucilaginibacter roseus genome.</title>
        <authorList>
            <person name="Ferreira J.R."/>
            <person name="Newman J.D."/>
        </authorList>
    </citation>
    <scope>NUCLEOTIDE SEQUENCE [LARGE SCALE GENOMIC DNA]</scope>
    <source>
        <strain evidence="2 3">LMG 28454</strain>
    </source>
</reference>
<feature type="region of interest" description="Disordered" evidence="1">
    <location>
        <begin position="179"/>
        <end position="243"/>
    </location>
</feature>
<proteinExistence type="predicted"/>
<dbReference type="Proteomes" id="UP001199919">
    <property type="component" value="Unassembled WGS sequence"/>
</dbReference>
<organism evidence="2 3">
    <name type="scientific">Mucilaginibacter roseus</name>
    <dbReference type="NCBI Taxonomy" id="1528868"/>
    <lineage>
        <taxon>Bacteria</taxon>
        <taxon>Pseudomonadati</taxon>
        <taxon>Bacteroidota</taxon>
        <taxon>Sphingobacteriia</taxon>
        <taxon>Sphingobacteriales</taxon>
        <taxon>Sphingobacteriaceae</taxon>
        <taxon>Mucilaginibacter</taxon>
    </lineage>
</organism>
<gene>
    <name evidence="2" type="ORF">LT679_12455</name>
</gene>
<sequence length="695" mass="76024">MIELSAESGDYLIGLNNSDGKSYNPKYSHSSFVLLKKGEEVTAYVMTVVADSSYINGDISKLKKNTYNQRDKDFSGIVIYSTPKGEFVSGWIYEYGNLLRKMNRQKKVDQNSTSSRKKVQSVKNNLVESCTAYDVYQVWCEWGGTPENPYEIFKGCTTDYVRSYTECILIDQGDVTITNPGAGSGGSGSGSGGSVGTSPDPSPCVPVNVSTTKGGKKVNLVRPPDDGFPNPTDPAPCPTAPTKPTKNYGMDKDCLNCRITFANFEELIKDLQKGGYQVFEPFETVLTDEGIDYIGKVVEIKDSNGKLVASYFTPSFDYARLKTGIYYSAGDKGPKGNNSSSNGNNISTGSNGLLILPSIPAPNLSNGMITYINLGNPNGNSSLRPPLNPSFGYPINVNIPDVGTFTINNILFDLDALPISTASKTVVNSNMTAYTFDNNLPAESYPVDHPVSQAIINYNIYIYNAFKASNNTSVRNFHQTSKGLNGTDGYGKAMGAIGEGLIAQRLLSIPSLTLAEAHAGAKVEDNRSPGKIIFIDLLTVQNLPEAEDGYSYINLIYTDLNGNATSKRLRLQRNSSSRVNGTTLINKGVVAYEVKTYNPSNTSEVLFKSFVEGIQQTIHRAFLRNVTAGVLVFDKDSFQKLYNSPYKSRVDAILYKTQGMKNINNEQAVFIRLEKNLWSESNKAYHALIDKVKIL</sequence>
<keyword evidence="3" id="KW-1185">Reference proteome</keyword>
<evidence type="ECO:0000256" key="1">
    <source>
        <dbReference type="SAM" id="MobiDB-lite"/>
    </source>
</evidence>
<feature type="compositionally biased region" description="Pro residues" evidence="1">
    <location>
        <begin position="231"/>
        <end position="241"/>
    </location>
</feature>
<evidence type="ECO:0000313" key="3">
    <source>
        <dbReference type="Proteomes" id="UP001199919"/>
    </source>
</evidence>